<evidence type="ECO:0000313" key="2">
    <source>
        <dbReference type="EMBL" id="KAE9105059.1"/>
    </source>
</evidence>
<dbReference type="PANTHER" id="PTHR47723:SF19">
    <property type="entry name" value="POLYNUCLEOTIDYL TRANSFERASE, RIBONUCLEASE H-LIKE SUPERFAMILY PROTEIN"/>
    <property type="match status" value="1"/>
</dbReference>
<dbReference type="InterPro" id="IPR053151">
    <property type="entry name" value="RNase_H-like"/>
</dbReference>
<evidence type="ECO:0000313" key="3">
    <source>
        <dbReference type="Proteomes" id="UP000440732"/>
    </source>
</evidence>
<accession>A0A6A3RW37</accession>
<dbReference type="SUPFAM" id="SSF53098">
    <property type="entry name" value="Ribonuclease H-like"/>
    <property type="match status" value="1"/>
</dbReference>
<comment type="caution">
    <text evidence="2">The sequence shown here is derived from an EMBL/GenBank/DDBJ whole genome shotgun (WGS) entry which is preliminary data.</text>
</comment>
<reference evidence="2 3" key="1">
    <citation type="submission" date="2018-08" db="EMBL/GenBank/DDBJ databases">
        <title>Genomic investigation of the strawberry pathogen Phytophthora fragariae indicates pathogenicity is determined by transcriptional variation in three key races.</title>
        <authorList>
            <person name="Adams T.M."/>
            <person name="Armitage A.D."/>
            <person name="Sobczyk M.K."/>
            <person name="Bates H.J."/>
            <person name="Dunwell J.M."/>
            <person name="Nellist C.F."/>
            <person name="Harrison R.J."/>
        </authorList>
    </citation>
    <scope>NUCLEOTIDE SEQUENCE [LARGE SCALE GENOMIC DNA]</scope>
    <source>
        <strain evidence="2 3">NOV-5</strain>
    </source>
</reference>
<dbReference type="InterPro" id="IPR002156">
    <property type="entry name" value="RNaseH_domain"/>
</dbReference>
<organism evidence="2 3">
    <name type="scientific">Phytophthora fragariae</name>
    <dbReference type="NCBI Taxonomy" id="53985"/>
    <lineage>
        <taxon>Eukaryota</taxon>
        <taxon>Sar</taxon>
        <taxon>Stramenopiles</taxon>
        <taxon>Oomycota</taxon>
        <taxon>Peronosporomycetes</taxon>
        <taxon>Peronosporales</taxon>
        <taxon>Peronosporaceae</taxon>
        <taxon>Phytophthora</taxon>
    </lineage>
</organism>
<name>A0A6A3RW37_9STRA</name>
<dbReference type="CDD" id="cd09279">
    <property type="entry name" value="RNase_HI_like"/>
    <property type="match status" value="1"/>
</dbReference>
<dbReference type="EMBL" id="QXGA01002040">
    <property type="protein sequence ID" value="KAE9105059.1"/>
    <property type="molecule type" value="Genomic_DNA"/>
</dbReference>
<dbReference type="PROSITE" id="PS50879">
    <property type="entry name" value="RNASE_H_1"/>
    <property type="match status" value="1"/>
</dbReference>
<dbReference type="Gene3D" id="3.30.420.10">
    <property type="entry name" value="Ribonuclease H-like superfamily/Ribonuclease H"/>
    <property type="match status" value="1"/>
</dbReference>
<evidence type="ECO:0000259" key="1">
    <source>
        <dbReference type="PROSITE" id="PS50879"/>
    </source>
</evidence>
<dbReference type="Pfam" id="PF13456">
    <property type="entry name" value="RVT_3"/>
    <property type="match status" value="1"/>
</dbReference>
<feature type="domain" description="RNase H type-1" evidence="1">
    <location>
        <begin position="206"/>
        <end position="342"/>
    </location>
</feature>
<gene>
    <name evidence="2" type="ORF">PF006_g21746</name>
</gene>
<dbReference type="Proteomes" id="UP000440732">
    <property type="component" value="Unassembled WGS sequence"/>
</dbReference>
<dbReference type="InterPro" id="IPR036397">
    <property type="entry name" value="RNaseH_sf"/>
</dbReference>
<dbReference type="GO" id="GO:0004523">
    <property type="term" value="F:RNA-DNA hybrid ribonuclease activity"/>
    <property type="evidence" value="ECO:0007669"/>
    <property type="project" value="InterPro"/>
</dbReference>
<dbReference type="PANTHER" id="PTHR47723">
    <property type="entry name" value="OS05G0353850 PROTEIN"/>
    <property type="match status" value="1"/>
</dbReference>
<protein>
    <recommendedName>
        <fullName evidence="1">RNase H type-1 domain-containing protein</fullName>
    </recommendedName>
</protein>
<dbReference type="InterPro" id="IPR012337">
    <property type="entry name" value="RNaseH-like_sf"/>
</dbReference>
<sequence>MVGFTAYQTQNLIRLKYNRLRLWTGDELRYGCMAAECSAAKTTGTAHLIWQCPEAQTMWSHILRGWGRKEDKRNDGEWTDSVVEEIFTFRLRTTPAWLVKWGRDGQTEDWECIHEVASELWGLVCGVTVSAIWRRNVERLHTEGRRVPLLTEVVMGLQRMVSEAFARYRLSLFPVTSSSLPRLKVVARIHQQWSSGEELMSSLPGGTETRVGFFDGGSRGNPGAGGSGSVIMEKRGERYEVVWAAATALGRSTTTNNIAEFVGLHRLLNHAVNKQWSGLHVVGDSALILKMMENRRPPKAKKLLYWYRSALKLADQCGVMSWSHHYRAYNKGADWLANAAMDTGRSMMQVTGEDDGNQQLLRGVKDLMTGDMKRWEERRMYRAEGSGTC</sequence>
<dbReference type="AlphaFoldDB" id="A0A6A3RW37"/>
<proteinExistence type="predicted"/>
<dbReference type="GO" id="GO:0003676">
    <property type="term" value="F:nucleic acid binding"/>
    <property type="evidence" value="ECO:0007669"/>
    <property type="project" value="InterPro"/>
</dbReference>